<dbReference type="Pfam" id="PF10939">
    <property type="entry name" value="DUF2631"/>
    <property type="match status" value="1"/>
</dbReference>
<keyword evidence="1" id="KW-1133">Transmembrane helix</keyword>
<accession>A0A7G7CQA3</accession>
<evidence type="ECO:0000256" key="1">
    <source>
        <dbReference type="SAM" id="Phobius"/>
    </source>
</evidence>
<name>A0A7G7CQA3_9CORY</name>
<dbReference type="Proteomes" id="UP000515743">
    <property type="component" value="Chromosome"/>
</dbReference>
<dbReference type="InterPro" id="IPR024341">
    <property type="entry name" value="DUF2631"/>
</dbReference>
<reference evidence="2 3" key="1">
    <citation type="submission" date="2020-07" db="EMBL/GenBank/DDBJ databases">
        <title>Complete genome and description of Corynebacterium incognita strain Marseille-Q3630 sp. nov.</title>
        <authorList>
            <person name="Boxberger M."/>
        </authorList>
    </citation>
    <scope>NUCLEOTIDE SEQUENCE [LARGE SCALE GENOMIC DNA]</scope>
    <source>
        <strain evidence="2 3">Marseille-Q3630</strain>
    </source>
</reference>
<feature type="transmembrane region" description="Helical" evidence="1">
    <location>
        <begin position="67"/>
        <end position="85"/>
    </location>
</feature>
<evidence type="ECO:0000313" key="2">
    <source>
        <dbReference type="EMBL" id="QNE89769.1"/>
    </source>
</evidence>
<dbReference type="AlphaFoldDB" id="A0A7G7CQA3"/>
<organism evidence="2 3">
    <name type="scientific">Corynebacterium incognita</name>
    <dbReference type="NCBI Taxonomy" id="2754725"/>
    <lineage>
        <taxon>Bacteria</taxon>
        <taxon>Bacillati</taxon>
        <taxon>Actinomycetota</taxon>
        <taxon>Actinomycetes</taxon>
        <taxon>Mycobacteriales</taxon>
        <taxon>Corynebacteriaceae</taxon>
        <taxon>Corynebacterium</taxon>
    </lineage>
</organism>
<keyword evidence="3" id="KW-1185">Reference proteome</keyword>
<gene>
    <name evidence="2" type="ORF">H0194_01550</name>
</gene>
<dbReference type="KEGG" id="cik:H0194_01550"/>
<proteinExistence type="predicted"/>
<evidence type="ECO:0000313" key="3">
    <source>
        <dbReference type="Proteomes" id="UP000515743"/>
    </source>
</evidence>
<protein>
    <submittedName>
        <fullName evidence="2">DUF2631 domain-containing protein</fullName>
    </submittedName>
</protein>
<dbReference type="EMBL" id="CP059404">
    <property type="protein sequence ID" value="QNE89769.1"/>
    <property type="molecule type" value="Genomic_DNA"/>
</dbReference>
<keyword evidence="1" id="KW-0472">Membrane</keyword>
<sequence>MTCEGEHVSSHKNEYEVFDGVSTEDVPSAGFGWSRTPRSGVQIFGWISVFTLLMYNFGNHEGHVETIWLFLCAALIAIGLLIHMFQPKLNQVRTLTGRNQPAGYQEYDWTYDQKTVSNRYSELNDAQLRALNIEPSRVAHLRAELNK</sequence>
<keyword evidence="1" id="KW-0812">Transmembrane</keyword>
<feature type="transmembrane region" description="Helical" evidence="1">
    <location>
        <begin position="39"/>
        <end position="55"/>
    </location>
</feature>